<comment type="similarity">
    <text evidence="1">Belongs to the LysR transcriptional regulatory family.</text>
</comment>
<evidence type="ECO:0000256" key="3">
    <source>
        <dbReference type="ARBA" id="ARBA00023125"/>
    </source>
</evidence>
<dbReference type="InterPro" id="IPR058163">
    <property type="entry name" value="LysR-type_TF_proteobact-type"/>
</dbReference>
<name>A0ABX0N8Y6_9BURK</name>
<dbReference type="SUPFAM" id="SSF53850">
    <property type="entry name" value="Periplasmic binding protein-like II"/>
    <property type="match status" value="1"/>
</dbReference>
<dbReference type="Pfam" id="PF03466">
    <property type="entry name" value="LysR_substrate"/>
    <property type="match status" value="1"/>
</dbReference>
<comment type="caution">
    <text evidence="6">The sequence shown here is derived from an EMBL/GenBank/DDBJ whole genome shotgun (WGS) entry which is preliminary data.</text>
</comment>
<protein>
    <submittedName>
        <fullName evidence="6">LysR family transcriptional regulator</fullName>
    </submittedName>
</protein>
<dbReference type="RefSeq" id="WP_167088943.1">
    <property type="nucleotide sequence ID" value="NZ_WHJG01000023.1"/>
</dbReference>
<gene>
    <name evidence="6" type="ORF">F2P44_20420</name>
</gene>
<dbReference type="Proteomes" id="UP000621455">
    <property type="component" value="Unassembled WGS sequence"/>
</dbReference>
<dbReference type="Gene3D" id="3.40.190.290">
    <property type="match status" value="1"/>
</dbReference>
<evidence type="ECO:0000313" key="7">
    <source>
        <dbReference type="Proteomes" id="UP000621455"/>
    </source>
</evidence>
<dbReference type="Pfam" id="PF00126">
    <property type="entry name" value="HTH_1"/>
    <property type="match status" value="1"/>
</dbReference>
<accession>A0ABX0N8Y6</accession>
<keyword evidence="3" id="KW-0238">DNA-binding</keyword>
<dbReference type="PANTHER" id="PTHR30537">
    <property type="entry name" value="HTH-TYPE TRANSCRIPTIONAL REGULATOR"/>
    <property type="match status" value="1"/>
</dbReference>
<dbReference type="Gene3D" id="1.10.10.10">
    <property type="entry name" value="Winged helix-like DNA-binding domain superfamily/Winged helix DNA-binding domain"/>
    <property type="match status" value="1"/>
</dbReference>
<evidence type="ECO:0000256" key="1">
    <source>
        <dbReference type="ARBA" id="ARBA00009437"/>
    </source>
</evidence>
<dbReference type="InterPro" id="IPR000847">
    <property type="entry name" value="LysR_HTH_N"/>
</dbReference>
<organism evidence="6 7">
    <name type="scientific">Massilia frigida</name>
    <dbReference type="NCBI Taxonomy" id="2609281"/>
    <lineage>
        <taxon>Bacteria</taxon>
        <taxon>Pseudomonadati</taxon>
        <taxon>Pseudomonadota</taxon>
        <taxon>Betaproteobacteria</taxon>
        <taxon>Burkholderiales</taxon>
        <taxon>Oxalobacteraceae</taxon>
        <taxon>Telluria group</taxon>
        <taxon>Massilia</taxon>
    </lineage>
</organism>
<evidence type="ECO:0000313" key="6">
    <source>
        <dbReference type="EMBL" id="NHZ81624.1"/>
    </source>
</evidence>
<evidence type="ECO:0000259" key="5">
    <source>
        <dbReference type="PROSITE" id="PS50931"/>
    </source>
</evidence>
<dbReference type="PANTHER" id="PTHR30537:SF5">
    <property type="entry name" value="HTH-TYPE TRANSCRIPTIONAL ACTIVATOR TTDR-RELATED"/>
    <property type="match status" value="1"/>
</dbReference>
<keyword evidence="2" id="KW-0805">Transcription regulation</keyword>
<keyword evidence="4" id="KW-0804">Transcription</keyword>
<sequence>MDRFDELQIFVAILDAGSLSGAARRLRRSAPAVTRALAALEERVGTRLVERTTRRLAATEAGLRLAEMARRVLADYDDAVREDDNAPLRGRLRITVPNVFGRRHVAPAMIDFLDLHPALQVELVFNDRNLDMIEHGLDLAVRIGPLPDTGMMARQVGQVRRMLVASPAYLARRGTPSSPRELDAHDIIFSEQRAGTEWRFLEDGREFAVRLAPRLIVNEIDTMLLAVLAGRGIGRPLSYQVAEQLAAGTLVRLLPAYEPAPLPVQLLVPSARHMAPRLRACIEFLVPRLTALPVLQPSACAKNA</sequence>
<dbReference type="CDD" id="cd08471">
    <property type="entry name" value="PBP2_CrgA_like_2"/>
    <property type="match status" value="1"/>
</dbReference>
<dbReference type="PROSITE" id="PS50931">
    <property type="entry name" value="HTH_LYSR"/>
    <property type="match status" value="1"/>
</dbReference>
<evidence type="ECO:0000256" key="4">
    <source>
        <dbReference type="ARBA" id="ARBA00023163"/>
    </source>
</evidence>
<proteinExistence type="inferred from homology"/>
<feature type="domain" description="HTH lysR-type" evidence="5">
    <location>
        <begin position="1"/>
        <end position="59"/>
    </location>
</feature>
<evidence type="ECO:0000256" key="2">
    <source>
        <dbReference type="ARBA" id="ARBA00023015"/>
    </source>
</evidence>
<keyword evidence="7" id="KW-1185">Reference proteome</keyword>
<reference evidence="6 7" key="1">
    <citation type="submission" date="2019-10" db="EMBL/GenBank/DDBJ databases">
        <title>Taxonomy of Antarctic Massilia spp.: description of Massilia rubra sp. nov., Massilia aquatica sp. nov., Massilia mucilaginosa sp. nov., Massilia frigida sp. nov. isolated from streams, lakes and regoliths.</title>
        <authorList>
            <person name="Holochova P."/>
            <person name="Sedlacek I."/>
            <person name="Kralova S."/>
            <person name="Maslanova I."/>
            <person name="Busse H.-J."/>
            <person name="Stankova E."/>
            <person name="Vrbovska V."/>
            <person name="Kovarovic V."/>
            <person name="Bartak M."/>
            <person name="Svec P."/>
            <person name="Pantucek R."/>
        </authorList>
    </citation>
    <scope>NUCLEOTIDE SEQUENCE [LARGE SCALE GENOMIC DNA]</scope>
    <source>
        <strain evidence="6 7">CCM 8695</strain>
    </source>
</reference>
<dbReference type="SUPFAM" id="SSF46785">
    <property type="entry name" value="Winged helix' DNA-binding domain"/>
    <property type="match status" value="1"/>
</dbReference>
<dbReference type="InterPro" id="IPR036388">
    <property type="entry name" value="WH-like_DNA-bd_sf"/>
</dbReference>
<dbReference type="EMBL" id="WHJG01000023">
    <property type="protein sequence ID" value="NHZ81624.1"/>
    <property type="molecule type" value="Genomic_DNA"/>
</dbReference>
<dbReference type="InterPro" id="IPR036390">
    <property type="entry name" value="WH_DNA-bd_sf"/>
</dbReference>
<dbReference type="InterPro" id="IPR005119">
    <property type="entry name" value="LysR_subst-bd"/>
</dbReference>